<gene>
    <name evidence="2" type="ORF">TM51_02145</name>
</gene>
<keyword evidence="1" id="KW-0472">Membrane</keyword>
<feature type="non-terminal residue" evidence="2">
    <location>
        <position position="1"/>
    </location>
</feature>
<evidence type="ECO:0000313" key="3">
    <source>
        <dbReference type="Proteomes" id="UP000014184"/>
    </source>
</evidence>
<reference evidence="2 3" key="1">
    <citation type="journal article" date="2013" name="Genome Announc.">
        <title>Draft Genome Sequence of the Lignocellulose Decomposer Thermobifida fusca Strain TM51.</title>
        <authorList>
            <person name="Toth A."/>
            <person name="Barna T."/>
            <person name="Nagy I."/>
            <person name="Horvath B."/>
            <person name="Nagy I."/>
            <person name="Tancsics A."/>
            <person name="Kriszt B."/>
            <person name="Baka E."/>
            <person name="Fekete C."/>
            <person name="Kukolya J."/>
        </authorList>
    </citation>
    <scope>NUCLEOTIDE SEQUENCE [LARGE SCALE GENOMIC DNA]</scope>
    <source>
        <strain evidence="2 3">TM51</strain>
    </source>
</reference>
<proteinExistence type="predicted"/>
<organism evidence="2 3">
    <name type="scientific">Thermobifida fusca TM51</name>
    <dbReference type="NCBI Taxonomy" id="1169414"/>
    <lineage>
        <taxon>Bacteria</taxon>
        <taxon>Bacillati</taxon>
        <taxon>Actinomycetota</taxon>
        <taxon>Actinomycetes</taxon>
        <taxon>Streptosporangiales</taxon>
        <taxon>Nocardiopsidaceae</taxon>
        <taxon>Thermobifida</taxon>
    </lineage>
</organism>
<feature type="transmembrane region" description="Helical" evidence="1">
    <location>
        <begin position="20"/>
        <end position="39"/>
    </location>
</feature>
<dbReference type="Proteomes" id="UP000014184">
    <property type="component" value="Unassembled WGS sequence"/>
</dbReference>
<accession>A0A9P2WRD8</accession>
<keyword evidence="3" id="KW-1185">Reference proteome</keyword>
<dbReference type="AlphaFoldDB" id="A0A9P2WRD8"/>
<dbReference type="EMBL" id="AOSG01000009">
    <property type="protein sequence ID" value="EOR72482.1"/>
    <property type="molecule type" value="Genomic_DNA"/>
</dbReference>
<protein>
    <submittedName>
        <fullName evidence="2">Uncharacterized protein</fullName>
    </submittedName>
</protein>
<comment type="caution">
    <text evidence="2">The sequence shown here is derived from an EMBL/GenBank/DDBJ whole genome shotgun (WGS) entry which is preliminary data.</text>
</comment>
<name>A0A9P2WRD8_THEFU</name>
<evidence type="ECO:0000256" key="1">
    <source>
        <dbReference type="SAM" id="Phobius"/>
    </source>
</evidence>
<keyword evidence="1" id="KW-1133">Transmembrane helix</keyword>
<sequence>DDKKSDKADETLPVTGVDLSGFVLGASLTTAVGAITIVASRRPAQARN</sequence>
<evidence type="ECO:0000313" key="2">
    <source>
        <dbReference type="EMBL" id="EOR72482.1"/>
    </source>
</evidence>
<keyword evidence="1" id="KW-0812">Transmembrane</keyword>